<evidence type="ECO:0000256" key="4">
    <source>
        <dbReference type="ARBA" id="ARBA00022525"/>
    </source>
</evidence>
<name>A0A8S1C3A1_9INSE</name>
<feature type="domain" description="NTR" evidence="13">
    <location>
        <begin position="160"/>
        <end position="280"/>
    </location>
</feature>
<dbReference type="AlphaFoldDB" id="A0A8S1C3A1"/>
<dbReference type="InterPro" id="IPR020067">
    <property type="entry name" value="Frizzled_dom"/>
</dbReference>
<evidence type="ECO:0000256" key="9">
    <source>
        <dbReference type="PROSITE-ProRule" id="PRU00090"/>
    </source>
</evidence>
<comment type="caution">
    <text evidence="14">The sequence shown here is derived from an EMBL/GenBank/DDBJ whole genome shotgun (WGS) entry which is preliminary data.</text>
</comment>
<keyword evidence="15" id="KW-1185">Reference proteome</keyword>
<dbReference type="GO" id="GO:0060070">
    <property type="term" value="P:canonical Wnt signaling pathway"/>
    <property type="evidence" value="ECO:0007669"/>
    <property type="project" value="TreeGrafter"/>
</dbReference>
<evidence type="ECO:0000256" key="7">
    <source>
        <dbReference type="ARBA" id="ARBA00022782"/>
    </source>
</evidence>
<organism evidence="14 15">
    <name type="scientific">Cloeon dipterum</name>
    <dbReference type="NCBI Taxonomy" id="197152"/>
    <lineage>
        <taxon>Eukaryota</taxon>
        <taxon>Metazoa</taxon>
        <taxon>Ecdysozoa</taxon>
        <taxon>Arthropoda</taxon>
        <taxon>Hexapoda</taxon>
        <taxon>Insecta</taxon>
        <taxon>Pterygota</taxon>
        <taxon>Palaeoptera</taxon>
        <taxon>Ephemeroptera</taxon>
        <taxon>Pisciforma</taxon>
        <taxon>Baetidae</taxon>
        <taxon>Cloeon</taxon>
    </lineage>
</organism>
<dbReference type="PROSITE" id="PS50189">
    <property type="entry name" value="NTR"/>
    <property type="match status" value="1"/>
</dbReference>
<evidence type="ECO:0000256" key="11">
    <source>
        <dbReference type="SAM" id="SignalP"/>
    </source>
</evidence>
<dbReference type="InterPro" id="IPR001134">
    <property type="entry name" value="Netrin_domain"/>
</dbReference>
<proteinExistence type="inferred from homology"/>
<dbReference type="EMBL" id="CADEPI010000006">
    <property type="protein sequence ID" value="CAB3361757.1"/>
    <property type="molecule type" value="Genomic_DNA"/>
</dbReference>
<keyword evidence="7" id="KW-0221">Differentiation</keyword>
<dbReference type="Proteomes" id="UP000494165">
    <property type="component" value="Unassembled WGS sequence"/>
</dbReference>
<dbReference type="PROSITE" id="PS50038">
    <property type="entry name" value="FZ"/>
    <property type="match status" value="1"/>
</dbReference>
<dbReference type="GO" id="GO:0017147">
    <property type="term" value="F:Wnt-protein binding"/>
    <property type="evidence" value="ECO:0007669"/>
    <property type="project" value="TreeGrafter"/>
</dbReference>
<evidence type="ECO:0000256" key="5">
    <source>
        <dbReference type="ARBA" id="ARBA00022687"/>
    </source>
</evidence>
<comment type="similarity">
    <text evidence="2">Belongs to the secreted frizzled-related protein (sFRP) family.</text>
</comment>
<feature type="disulfide bond" evidence="9">
    <location>
        <begin position="110"/>
        <end position="134"/>
    </location>
</feature>
<dbReference type="FunFam" id="1.10.2000.10:FF:000001">
    <property type="entry name" value="secreted frizzled-related protein 2"/>
    <property type="match status" value="1"/>
</dbReference>
<dbReference type="SMART" id="SM00063">
    <property type="entry name" value="FRI"/>
    <property type="match status" value="1"/>
</dbReference>
<feature type="region of interest" description="Disordered" evidence="10">
    <location>
        <begin position="292"/>
        <end position="325"/>
    </location>
</feature>
<evidence type="ECO:0000256" key="10">
    <source>
        <dbReference type="SAM" id="MobiDB-lite"/>
    </source>
</evidence>
<evidence type="ECO:0000256" key="6">
    <source>
        <dbReference type="ARBA" id="ARBA00022729"/>
    </source>
</evidence>
<feature type="disulfide bond" evidence="9">
    <location>
        <begin position="45"/>
        <end position="91"/>
    </location>
</feature>
<evidence type="ECO:0000256" key="1">
    <source>
        <dbReference type="ARBA" id="ARBA00004613"/>
    </source>
</evidence>
<dbReference type="Gene3D" id="2.40.50.120">
    <property type="match status" value="1"/>
</dbReference>
<feature type="signal peptide" evidence="11">
    <location>
        <begin position="1"/>
        <end position="18"/>
    </location>
</feature>
<evidence type="ECO:0000259" key="12">
    <source>
        <dbReference type="PROSITE" id="PS50038"/>
    </source>
</evidence>
<dbReference type="SUPFAM" id="SSF50242">
    <property type="entry name" value="TIMP-like"/>
    <property type="match status" value="1"/>
</dbReference>
<dbReference type="GO" id="GO:0030154">
    <property type="term" value="P:cell differentiation"/>
    <property type="evidence" value="ECO:0007669"/>
    <property type="project" value="UniProtKB-KW"/>
</dbReference>
<dbReference type="Gene3D" id="1.10.2000.10">
    <property type="entry name" value="Frizzled cysteine-rich domain"/>
    <property type="match status" value="1"/>
</dbReference>
<evidence type="ECO:0000256" key="8">
    <source>
        <dbReference type="ARBA" id="ARBA00023157"/>
    </source>
</evidence>
<dbReference type="PANTHER" id="PTHR11309:SF148">
    <property type="entry name" value="SECRETED FRIZZLED-RELATED PROTEIN 1"/>
    <property type="match status" value="1"/>
</dbReference>
<evidence type="ECO:0000313" key="14">
    <source>
        <dbReference type="EMBL" id="CAB3361757.1"/>
    </source>
</evidence>
<protein>
    <recommendedName>
        <fullName evidence="16">FZ domain-containing protein</fullName>
    </recommendedName>
</protein>
<keyword evidence="3" id="KW-0217">Developmental protein</keyword>
<evidence type="ECO:0000313" key="15">
    <source>
        <dbReference type="Proteomes" id="UP000494165"/>
    </source>
</evidence>
<comment type="caution">
    <text evidence="9">Lacks conserved residue(s) required for the propagation of feature annotation.</text>
</comment>
<dbReference type="InterPro" id="IPR008993">
    <property type="entry name" value="TIMP-like_OB-fold"/>
</dbReference>
<evidence type="ECO:0000256" key="3">
    <source>
        <dbReference type="ARBA" id="ARBA00022473"/>
    </source>
</evidence>
<keyword evidence="8 9" id="KW-1015">Disulfide bond</keyword>
<sequence length="325" mass="36845">MLVRLVLVLAATTASAAAYLNDWSQAGVRNSQPTCVDIPRNMKLCHGIGYHKMLLPNLLDHDTMEEVSSQASSWVPLLNINCHADTKLFLCSLFSPVCLERLIYPCRSLCEKVKAGCEGRMRTYGFPWPDMFKCDKFPLDNDMCISPQVNNNSSSEADKCQACNPDQTYENIVDNFCRSDFAVRTKFEKVRKNKLISNKAKLLKVKSSVDKAQQRQLRRPTFTLQPSDTCCSDIMRGSTEVFLVMGQFRDSKIVPSFAMPWSKDSKAFKRALRTFKQINCTDPKFVSQSVISGVEDPANANRRKRGKAKGKKKQQQHKQQRKNPV</sequence>
<feature type="chain" id="PRO_5035949282" description="FZ domain-containing protein" evidence="11">
    <location>
        <begin position="19"/>
        <end position="325"/>
    </location>
</feature>
<dbReference type="GO" id="GO:0035567">
    <property type="term" value="P:non-canonical Wnt signaling pathway"/>
    <property type="evidence" value="ECO:0007669"/>
    <property type="project" value="TreeGrafter"/>
</dbReference>
<comment type="subcellular location">
    <subcellularLocation>
        <location evidence="1">Secreted</location>
    </subcellularLocation>
</comment>
<keyword evidence="6 11" id="KW-0732">Signal</keyword>
<evidence type="ECO:0008006" key="16">
    <source>
        <dbReference type="Google" id="ProtNLM"/>
    </source>
</evidence>
<feature type="domain" description="FZ" evidence="12">
    <location>
        <begin position="30"/>
        <end position="147"/>
    </location>
</feature>
<dbReference type="SUPFAM" id="SSF63501">
    <property type="entry name" value="Frizzled cysteine-rich domain"/>
    <property type="match status" value="1"/>
</dbReference>
<feature type="compositionally biased region" description="Basic residues" evidence="10">
    <location>
        <begin position="301"/>
        <end position="325"/>
    </location>
</feature>
<dbReference type="InterPro" id="IPR036790">
    <property type="entry name" value="Frizzled_dom_sf"/>
</dbReference>
<keyword evidence="4" id="KW-0964">Secreted</keyword>
<evidence type="ECO:0000259" key="13">
    <source>
        <dbReference type="PROSITE" id="PS50189"/>
    </source>
</evidence>
<dbReference type="GO" id="GO:0005615">
    <property type="term" value="C:extracellular space"/>
    <property type="evidence" value="ECO:0007669"/>
    <property type="project" value="TreeGrafter"/>
</dbReference>
<accession>A0A8S1C3A1</accession>
<dbReference type="PANTHER" id="PTHR11309">
    <property type="entry name" value="FRIZZLED"/>
    <property type="match status" value="1"/>
</dbReference>
<dbReference type="OrthoDB" id="10053709at2759"/>
<reference evidence="14 15" key="1">
    <citation type="submission" date="2020-04" db="EMBL/GenBank/DDBJ databases">
        <authorList>
            <person name="Alioto T."/>
            <person name="Alioto T."/>
            <person name="Gomez Garrido J."/>
        </authorList>
    </citation>
    <scope>NUCLEOTIDE SEQUENCE [LARGE SCALE GENOMIC DNA]</scope>
</reference>
<evidence type="ECO:0000256" key="2">
    <source>
        <dbReference type="ARBA" id="ARBA00010054"/>
    </source>
</evidence>
<dbReference type="InterPro" id="IPR015526">
    <property type="entry name" value="Frizzled/SFRP"/>
</dbReference>
<keyword evidence="5" id="KW-0879">Wnt signaling pathway</keyword>
<dbReference type="Pfam" id="PF01392">
    <property type="entry name" value="Fz"/>
    <property type="match status" value="1"/>
</dbReference>
<gene>
    <name evidence="14" type="ORF">CLODIP_2_CD15779</name>
</gene>